<feature type="compositionally biased region" description="Polar residues" evidence="8">
    <location>
        <begin position="272"/>
        <end position="281"/>
    </location>
</feature>
<evidence type="ECO:0000313" key="13">
    <source>
        <dbReference type="Proteomes" id="UP000659654"/>
    </source>
</evidence>
<comment type="subcellular location">
    <subcellularLocation>
        <location evidence="7">Cytoplasm</location>
    </subcellularLocation>
    <subcellularLocation>
        <location evidence="7">Nucleus</location>
    </subcellularLocation>
</comment>
<dbReference type="GO" id="GO:0051239">
    <property type="term" value="P:regulation of multicellular organismal process"/>
    <property type="evidence" value="ECO:0007669"/>
    <property type="project" value="UniProtKB-ARBA"/>
</dbReference>
<keyword evidence="5 7" id="KW-0804">Transcription</keyword>
<dbReference type="WBParaSite" id="BXY_0211100.1">
    <property type="protein sequence ID" value="BXY_0211100.1"/>
    <property type="gene ID" value="BXY_0211100"/>
</dbReference>
<feature type="compositionally biased region" description="Low complexity" evidence="8">
    <location>
        <begin position="430"/>
        <end position="441"/>
    </location>
</feature>
<evidence type="ECO:0000256" key="1">
    <source>
        <dbReference type="ARBA" id="ARBA00005545"/>
    </source>
</evidence>
<feature type="region of interest" description="Disordered" evidence="8">
    <location>
        <begin position="250"/>
        <end position="582"/>
    </location>
</feature>
<feature type="compositionally biased region" description="Polar residues" evidence="8">
    <location>
        <begin position="607"/>
        <end position="630"/>
    </location>
</feature>
<dbReference type="GO" id="GO:0050793">
    <property type="term" value="P:regulation of developmental process"/>
    <property type="evidence" value="ECO:0007669"/>
    <property type="project" value="UniProtKB-ARBA"/>
</dbReference>
<feature type="region of interest" description="Disordered" evidence="8">
    <location>
        <begin position="86"/>
        <end position="107"/>
    </location>
</feature>
<sequence length="1019" mass="113054">MANSGGSGNFIKMEMGADMMSNPNYIQKPQLYNMSAPPDPMQYTQAQATSSPSTSTNPYANKFVMPKAATNKEFVVNAKNEKKLTAVPKKSSQLPANNSGPMGIRPTSADSCNTITQYLMKFNVSKEEDFSRKAIESLIKKLKDKRDELEGFINNIAGMGANVGSCVTIPRTLDGRLQVAGRKGFPHVVYCRIFRYPDLHKNELKHVDCCTYAFDLKSELVCVNPYHYTRIANAALGTLDLSALNISNLNGESRPRPGPGRPPGSSYGPATAMQQRMKQPAQQPPATPSNQSNYPTKNYSQYPQTPSYQRMPMDNNYRSPNQSSVQYPAGYMSQRMGNSGMKSNVSPNAPSSSLHTSPNQKTTPSGDPGYNLTQVSPLKSNVMPSPTFTMTQSNYNPSAQTSYNAGYPQVSSSQMPGQYSTQGQYYPHQSYNYPYPSDSSSAQSQGVTGGQSMAQGQGLTRNSQSGGPSGQSAAQKPQGTPVTTQGIASQIPATGPSMTSTTHPRQTSQQSNQSYSQMTSQLPSQSMPRPVMSSYPMNPAAATMQYQSQQVSSAPGYQSGYPSQGYGPSQMQSPVANLPPTYPQPNYYQQYLQNADPLLYQDAANYTQQQQADVASPCSSTGVPPAQSNEPPEKEKMKHPMATIDEFDLILHAKIAQFHAEDRRKLHEARRIHRQRKPLRAVNSNNPDAELFYELPHRRDRFTVTFDPQGTQFQKFNYISGKTAFLQPEAKEQISKSYGQSWLSVTYVEFNTPCGEVFNALNEYPNVIVDGSVRINSNARFSLGCTSNGNRTDLSADCLERMRRGVKIMQKNEGDIWLACMTGPVFIQSTYLDNLTERLVADWPHEFGVGCVVKVFDLNEYYDRINRWAEQQREEDARGDNEYNGPGSDSEDDDCIKRKQRPLDVDTLRDWFTVKLSFFHGFGFPFFKRKVIQECPCWIELQSQAAADLLDGVLREHDNYMRQQAAIDNPYGAYLSDSPSTNSLFSDNGDDDRLRLSAGGGVPNLEIGRMYDGHSLDRL</sequence>
<feature type="domain" description="MH2" evidence="10">
    <location>
        <begin position="742"/>
        <end position="968"/>
    </location>
</feature>
<name>A0A1I7RN25_BURXY</name>
<dbReference type="GO" id="GO:0000978">
    <property type="term" value="F:RNA polymerase II cis-regulatory region sequence-specific DNA binding"/>
    <property type="evidence" value="ECO:0007669"/>
    <property type="project" value="TreeGrafter"/>
</dbReference>
<feature type="compositionally biased region" description="Low complexity" evidence="8">
    <location>
        <begin position="463"/>
        <end position="475"/>
    </location>
</feature>
<dbReference type="GO" id="GO:0030154">
    <property type="term" value="P:cell differentiation"/>
    <property type="evidence" value="ECO:0007669"/>
    <property type="project" value="TreeGrafter"/>
</dbReference>
<feature type="domain" description="MH1" evidence="9">
    <location>
        <begin position="113"/>
        <end position="237"/>
    </location>
</feature>
<keyword evidence="3" id="KW-0862">Zinc</keyword>
<dbReference type="InterPro" id="IPR003619">
    <property type="entry name" value="MAD_homology1_Dwarfin-type"/>
</dbReference>
<dbReference type="AlphaFoldDB" id="A0A1I7RN25"/>
<gene>
    <name evidence="11" type="ORF">BXYJ_LOCUS2251</name>
</gene>
<proteinExistence type="inferred from homology"/>
<keyword evidence="2" id="KW-0479">Metal-binding</keyword>
<dbReference type="Pfam" id="PF03166">
    <property type="entry name" value="MH2"/>
    <property type="match status" value="1"/>
</dbReference>
<dbReference type="SUPFAM" id="SSF49879">
    <property type="entry name" value="SMAD/FHA domain"/>
    <property type="match status" value="1"/>
</dbReference>
<feature type="compositionally biased region" description="Polar residues" evidence="8">
    <location>
        <begin position="316"/>
        <end position="326"/>
    </location>
</feature>
<comment type="similarity">
    <text evidence="1 7">Belongs to the dwarfin/SMAD family.</text>
</comment>
<feature type="compositionally biased region" description="Low complexity" evidence="8">
    <location>
        <begin position="555"/>
        <end position="570"/>
    </location>
</feature>
<dbReference type="OrthoDB" id="5875866at2759"/>
<dbReference type="GO" id="GO:0000981">
    <property type="term" value="F:DNA-binding transcription factor activity, RNA polymerase II-specific"/>
    <property type="evidence" value="ECO:0007669"/>
    <property type="project" value="TreeGrafter"/>
</dbReference>
<keyword evidence="4 7" id="KW-0805">Transcription regulation</keyword>
<feature type="compositionally biased region" description="Polar residues" evidence="8">
    <location>
        <begin position="90"/>
        <end position="100"/>
    </location>
</feature>
<feature type="compositionally biased region" description="Polar residues" evidence="8">
    <location>
        <begin position="442"/>
        <end position="462"/>
    </location>
</feature>
<evidence type="ECO:0000313" key="12">
    <source>
        <dbReference type="Proteomes" id="UP000095284"/>
    </source>
</evidence>
<dbReference type="InterPro" id="IPR013019">
    <property type="entry name" value="MAD_homology_MH1"/>
</dbReference>
<keyword evidence="13" id="KW-1185">Reference proteome</keyword>
<dbReference type="PANTHER" id="PTHR13703">
    <property type="entry name" value="SMAD"/>
    <property type="match status" value="1"/>
</dbReference>
<dbReference type="InterPro" id="IPR013790">
    <property type="entry name" value="Dwarfin"/>
</dbReference>
<dbReference type="PANTHER" id="PTHR13703:SF62">
    <property type="entry name" value="SMAD PROTEIN DAF-3"/>
    <property type="match status" value="1"/>
</dbReference>
<dbReference type="SMART" id="SM00523">
    <property type="entry name" value="DWA"/>
    <property type="match status" value="1"/>
</dbReference>
<dbReference type="GO" id="GO:0005737">
    <property type="term" value="C:cytoplasm"/>
    <property type="evidence" value="ECO:0007669"/>
    <property type="project" value="UniProtKB-SubCell"/>
</dbReference>
<reference evidence="11" key="2">
    <citation type="submission" date="2020-09" db="EMBL/GenBank/DDBJ databases">
        <authorList>
            <person name="Kikuchi T."/>
        </authorList>
    </citation>
    <scope>NUCLEOTIDE SEQUENCE</scope>
    <source>
        <strain evidence="11">Ka4C1</strain>
    </source>
</reference>
<dbReference type="Gene3D" id="2.60.200.10">
    <property type="match status" value="1"/>
</dbReference>
<dbReference type="EMBL" id="CAJFDI010000001">
    <property type="protein sequence ID" value="CAD5211083.1"/>
    <property type="molecule type" value="Genomic_DNA"/>
</dbReference>
<dbReference type="SUPFAM" id="SSF56366">
    <property type="entry name" value="SMAD MH1 domain"/>
    <property type="match status" value="1"/>
</dbReference>
<dbReference type="Proteomes" id="UP000095284">
    <property type="component" value="Unplaced"/>
</dbReference>
<dbReference type="GO" id="GO:0009791">
    <property type="term" value="P:post-embryonic development"/>
    <property type="evidence" value="ECO:0007669"/>
    <property type="project" value="UniProtKB-ARBA"/>
</dbReference>
<dbReference type="InterPro" id="IPR001132">
    <property type="entry name" value="SMAD_dom_Dwarfin-type"/>
</dbReference>
<dbReference type="Proteomes" id="UP000582659">
    <property type="component" value="Unassembled WGS sequence"/>
</dbReference>
<evidence type="ECO:0000313" key="14">
    <source>
        <dbReference type="WBParaSite" id="BXY_0211100.1"/>
    </source>
</evidence>
<dbReference type="InterPro" id="IPR017855">
    <property type="entry name" value="SMAD-like_dom_sf"/>
</dbReference>
<evidence type="ECO:0000313" key="11">
    <source>
        <dbReference type="EMBL" id="CAD5211083.1"/>
    </source>
</evidence>
<dbReference type="GO" id="GO:0071144">
    <property type="term" value="C:heteromeric SMAD protein complex"/>
    <property type="evidence" value="ECO:0007669"/>
    <property type="project" value="TreeGrafter"/>
</dbReference>
<evidence type="ECO:0000256" key="2">
    <source>
        <dbReference type="ARBA" id="ARBA00022723"/>
    </source>
</evidence>
<dbReference type="SMR" id="A0A1I7RN25"/>
<evidence type="ECO:0000256" key="3">
    <source>
        <dbReference type="ARBA" id="ARBA00022833"/>
    </source>
</evidence>
<evidence type="ECO:0000256" key="5">
    <source>
        <dbReference type="ARBA" id="ARBA00023163"/>
    </source>
</evidence>
<feature type="compositionally biased region" description="Polar residues" evidence="8">
    <location>
        <begin position="335"/>
        <end position="429"/>
    </location>
</feature>
<dbReference type="Pfam" id="PF03165">
    <property type="entry name" value="MH1"/>
    <property type="match status" value="1"/>
</dbReference>
<evidence type="ECO:0000256" key="6">
    <source>
        <dbReference type="ARBA" id="ARBA00023242"/>
    </source>
</evidence>
<dbReference type="Gene3D" id="3.90.520.10">
    <property type="entry name" value="SMAD MH1 domain"/>
    <property type="match status" value="1"/>
</dbReference>
<dbReference type="EMBL" id="CAJFCV020000001">
    <property type="protein sequence ID" value="CAG9087611.1"/>
    <property type="molecule type" value="Genomic_DNA"/>
</dbReference>
<evidence type="ECO:0000259" key="10">
    <source>
        <dbReference type="PROSITE" id="PS51076"/>
    </source>
</evidence>
<accession>A0A1I7RN25</accession>
<keyword evidence="6 7" id="KW-0539">Nucleus</keyword>
<evidence type="ECO:0000259" key="9">
    <source>
        <dbReference type="PROSITE" id="PS51075"/>
    </source>
</evidence>
<dbReference type="SMART" id="SM00524">
    <property type="entry name" value="DWB"/>
    <property type="match status" value="1"/>
</dbReference>
<dbReference type="InterPro" id="IPR036578">
    <property type="entry name" value="SMAD_MH1_sf"/>
</dbReference>
<dbReference type="PROSITE" id="PS51076">
    <property type="entry name" value="MH2"/>
    <property type="match status" value="1"/>
</dbReference>
<reference evidence="14" key="1">
    <citation type="submission" date="2016-11" db="UniProtKB">
        <authorList>
            <consortium name="WormBaseParasite"/>
        </authorList>
    </citation>
    <scope>IDENTIFICATION</scope>
</reference>
<dbReference type="GO" id="GO:0046872">
    <property type="term" value="F:metal ion binding"/>
    <property type="evidence" value="ECO:0007669"/>
    <property type="project" value="UniProtKB-KW"/>
</dbReference>
<feature type="region of interest" description="Disordered" evidence="8">
    <location>
        <begin position="607"/>
        <end position="637"/>
    </location>
</feature>
<feature type="compositionally biased region" description="Low complexity" evidence="8">
    <location>
        <begin position="506"/>
        <end position="521"/>
    </location>
</feature>
<evidence type="ECO:0000256" key="7">
    <source>
        <dbReference type="RuleBase" id="RU361195"/>
    </source>
</evidence>
<dbReference type="GO" id="GO:0030509">
    <property type="term" value="P:BMP signaling pathway"/>
    <property type="evidence" value="ECO:0007669"/>
    <property type="project" value="TreeGrafter"/>
</dbReference>
<evidence type="ECO:0000256" key="4">
    <source>
        <dbReference type="ARBA" id="ARBA00023015"/>
    </source>
</evidence>
<feature type="compositionally biased region" description="Polar residues" evidence="8">
    <location>
        <begin position="288"/>
        <end position="308"/>
    </location>
</feature>
<feature type="region of interest" description="Disordered" evidence="8">
    <location>
        <begin position="873"/>
        <end position="896"/>
    </location>
</feature>
<evidence type="ECO:0000256" key="8">
    <source>
        <dbReference type="SAM" id="MobiDB-lite"/>
    </source>
</evidence>
<organism evidence="12 14">
    <name type="scientific">Bursaphelenchus xylophilus</name>
    <name type="common">Pinewood nematode worm</name>
    <name type="synonym">Aphelenchoides xylophilus</name>
    <dbReference type="NCBI Taxonomy" id="6326"/>
    <lineage>
        <taxon>Eukaryota</taxon>
        <taxon>Metazoa</taxon>
        <taxon>Ecdysozoa</taxon>
        <taxon>Nematoda</taxon>
        <taxon>Chromadorea</taxon>
        <taxon>Rhabditida</taxon>
        <taxon>Tylenchina</taxon>
        <taxon>Tylenchomorpha</taxon>
        <taxon>Aphelenchoidea</taxon>
        <taxon>Aphelenchoididae</taxon>
        <taxon>Bursaphelenchus</taxon>
    </lineage>
</organism>
<feature type="compositionally biased region" description="Polar residues" evidence="8">
    <location>
        <begin position="477"/>
        <end position="505"/>
    </location>
</feature>
<dbReference type="PROSITE" id="PS51075">
    <property type="entry name" value="MH1"/>
    <property type="match status" value="1"/>
</dbReference>
<dbReference type="InterPro" id="IPR008984">
    <property type="entry name" value="SMAD_FHA_dom_sf"/>
</dbReference>
<dbReference type="GO" id="GO:0060395">
    <property type="term" value="P:SMAD protein signal transduction"/>
    <property type="evidence" value="ECO:0007669"/>
    <property type="project" value="TreeGrafter"/>
</dbReference>
<protein>
    <recommendedName>
        <fullName evidence="7">Mothers against decapentaplegic homolog</fullName>
        <shortName evidence="7">MAD homolog</shortName>
        <shortName evidence="7">Mothers against DPP homolog</shortName>
    </recommendedName>
    <alternativeName>
        <fullName evidence="7">SMAD family member</fullName>
    </alternativeName>
</protein>
<dbReference type="GO" id="GO:0009653">
    <property type="term" value="P:anatomical structure morphogenesis"/>
    <property type="evidence" value="ECO:0007669"/>
    <property type="project" value="TreeGrafter"/>
</dbReference>
<dbReference type="Proteomes" id="UP000659654">
    <property type="component" value="Unassembled WGS sequence"/>
</dbReference>
<dbReference type="eggNOG" id="KOG3701">
    <property type="taxonomic scope" value="Eukaryota"/>
</dbReference>
<dbReference type="GO" id="GO:0070411">
    <property type="term" value="F:I-SMAD binding"/>
    <property type="evidence" value="ECO:0007669"/>
    <property type="project" value="TreeGrafter"/>
</dbReference>
<keyword evidence="7" id="KW-0963">Cytoplasm</keyword>
<feature type="compositionally biased region" description="Polar residues" evidence="8">
    <location>
        <begin position="544"/>
        <end position="553"/>
    </location>
</feature>